<reference evidence="1 2" key="1">
    <citation type="submission" date="2024-06" db="EMBL/GenBank/DDBJ databases">
        <title>Genomic Encyclopedia of Type Strains, Phase IV (KMG-IV): sequencing the most valuable type-strain genomes for metagenomic binning, comparative biology and taxonomic classification.</title>
        <authorList>
            <person name="Goeker M."/>
        </authorList>
    </citation>
    <scope>NUCLEOTIDE SEQUENCE [LARGE SCALE GENOMIC DNA]</scope>
    <source>
        <strain evidence="1 2">DSM 105042</strain>
    </source>
</reference>
<dbReference type="EMBL" id="JBEPLJ010000012">
    <property type="protein sequence ID" value="MET3587045.1"/>
    <property type="molecule type" value="Genomic_DNA"/>
</dbReference>
<comment type="caution">
    <text evidence="1">The sequence shown here is derived from an EMBL/GenBank/DDBJ whole genome shotgun (WGS) entry which is preliminary data.</text>
</comment>
<proteinExistence type="predicted"/>
<dbReference type="Proteomes" id="UP001549031">
    <property type="component" value="Unassembled WGS sequence"/>
</dbReference>
<evidence type="ECO:0000313" key="1">
    <source>
        <dbReference type="EMBL" id="MET3587045.1"/>
    </source>
</evidence>
<protein>
    <submittedName>
        <fullName evidence="1">Uncharacterized protein</fullName>
    </submittedName>
</protein>
<name>A0ABV2H932_9HYPH</name>
<keyword evidence="2" id="KW-1185">Reference proteome</keyword>
<evidence type="ECO:0000313" key="2">
    <source>
        <dbReference type="Proteomes" id="UP001549031"/>
    </source>
</evidence>
<organism evidence="1 2">
    <name type="scientific">Pseudorhizobium tarimense</name>
    <dbReference type="NCBI Taxonomy" id="1079109"/>
    <lineage>
        <taxon>Bacteria</taxon>
        <taxon>Pseudomonadati</taxon>
        <taxon>Pseudomonadota</taxon>
        <taxon>Alphaproteobacteria</taxon>
        <taxon>Hyphomicrobiales</taxon>
        <taxon>Rhizobiaceae</taxon>
        <taxon>Rhizobium/Agrobacterium group</taxon>
        <taxon>Pseudorhizobium</taxon>
    </lineage>
</organism>
<dbReference type="RefSeq" id="WP_312038837.1">
    <property type="nucleotide sequence ID" value="NZ_JALJRA010000012.1"/>
</dbReference>
<sequence>MNADAVDVVATGATFSDHGEHSDIELEQPSHLVQLEGRRPAHAVSHGDEVLQFFDLKGEARVFAEQALLQGKPNYDTVKAAAPHHGLVVMNDYMLVSEPDLSQPVKEGELPPRLGLKVLDKAGQQAGDVAT</sequence>
<accession>A0ABV2H932</accession>
<gene>
    <name evidence="1" type="ORF">ABID21_003167</name>
</gene>